<feature type="region of interest" description="Disordered" evidence="1">
    <location>
        <begin position="44"/>
        <end position="63"/>
    </location>
</feature>
<protein>
    <submittedName>
        <fullName evidence="2">Uncharacterized protein</fullName>
    </submittedName>
</protein>
<gene>
    <name evidence="2" type="ORF">CONLIGDRAFT_280368</name>
</gene>
<name>A0A1J7ITI0_9PEZI</name>
<evidence type="ECO:0000256" key="1">
    <source>
        <dbReference type="SAM" id="MobiDB-lite"/>
    </source>
</evidence>
<dbReference type="EMBL" id="KV875096">
    <property type="protein sequence ID" value="OIW30491.1"/>
    <property type="molecule type" value="Genomic_DNA"/>
</dbReference>
<evidence type="ECO:0000313" key="2">
    <source>
        <dbReference type="EMBL" id="OIW30491.1"/>
    </source>
</evidence>
<reference evidence="2 3" key="1">
    <citation type="submission" date="2016-10" db="EMBL/GenBank/DDBJ databases">
        <title>Draft genome sequence of Coniochaeta ligniaria NRRL30616, a lignocellulolytic fungus for bioabatement of inhibitors in plant biomass hydrolysates.</title>
        <authorList>
            <consortium name="DOE Joint Genome Institute"/>
            <person name="Jimenez D.J."/>
            <person name="Hector R.E."/>
            <person name="Riley R."/>
            <person name="Sun H."/>
            <person name="Grigoriev I.V."/>
            <person name="Van Elsas J.D."/>
            <person name="Nichols N.N."/>
        </authorList>
    </citation>
    <scope>NUCLEOTIDE SEQUENCE [LARGE SCALE GENOMIC DNA]</scope>
    <source>
        <strain evidence="2 3">NRRL 30616</strain>
    </source>
</reference>
<dbReference type="Proteomes" id="UP000182658">
    <property type="component" value="Unassembled WGS sequence"/>
</dbReference>
<evidence type="ECO:0000313" key="3">
    <source>
        <dbReference type="Proteomes" id="UP000182658"/>
    </source>
</evidence>
<accession>A0A1J7ITI0</accession>
<organism evidence="2 3">
    <name type="scientific">Coniochaeta ligniaria NRRL 30616</name>
    <dbReference type="NCBI Taxonomy" id="1408157"/>
    <lineage>
        <taxon>Eukaryota</taxon>
        <taxon>Fungi</taxon>
        <taxon>Dikarya</taxon>
        <taxon>Ascomycota</taxon>
        <taxon>Pezizomycotina</taxon>
        <taxon>Sordariomycetes</taxon>
        <taxon>Sordariomycetidae</taxon>
        <taxon>Coniochaetales</taxon>
        <taxon>Coniochaetaceae</taxon>
        <taxon>Coniochaeta</taxon>
    </lineage>
</organism>
<keyword evidence="3" id="KW-1185">Reference proteome</keyword>
<dbReference type="AlphaFoldDB" id="A0A1J7ITI0"/>
<sequence length="77" mass="7944">MSLLPELSREVLPVLLLSPPVPAPTSSFISTGICSHVTEAKDGSRSCRAKRPGDSPMAPIRVPLCPPRGTGVAALGP</sequence>
<proteinExistence type="predicted"/>
<dbReference type="InParanoid" id="A0A1J7ITI0"/>